<evidence type="ECO:0000313" key="1">
    <source>
        <dbReference type="Proteomes" id="UP000079169"/>
    </source>
</evidence>
<proteinExistence type="predicted"/>
<protein>
    <submittedName>
        <fullName evidence="2">Uncharacterized protein LOC103522715</fullName>
    </submittedName>
</protein>
<evidence type="ECO:0000313" key="2">
    <source>
        <dbReference type="RefSeq" id="XP_008486031.1"/>
    </source>
</evidence>
<organism evidence="1 2">
    <name type="scientific">Diaphorina citri</name>
    <name type="common">Asian citrus psyllid</name>
    <dbReference type="NCBI Taxonomy" id="121845"/>
    <lineage>
        <taxon>Eukaryota</taxon>
        <taxon>Metazoa</taxon>
        <taxon>Ecdysozoa</taxon>
        <taxon>Arthropoda</taxon>
        <taxon>Hexapoda</taxon>
        <taxon>Insecta</taxon>
        <taxon>Pterygota</taxon>
        <taxon>Neoptera</taxon>
        <taxon>Paraneoptera</taxon>
        <taxon>Hemiptera</taxon>
        <taxon>Sternorrhyncha</taxon>
        <taxon>Psylloidea</taxon>
        <taxon>Psyllidae</taxon>
        <taxon>Diaphorininae</taxon>
        <taxon>Diaphorina</taxon>
    </lineage>
</organism>
<dbReference type="KEGG" id="dci:103522715"/>
<sequence length="193" mass="22429">MWPRILLHKVSIEIQTRLFQICLHSKSHTNIYWDMSSEPTETDHGSGQSAQLGLFIHGIIQSEKHISPQVKRYIMNNFDAILSVLTKNVCFKKLFQSWTNLSPNQRTLLDEQALSKITTNYQFYVTLKCVLVVWEYIQDHYGAPGYEYEDKKEDLHQSDAEVLSKVDKIIAWICKRNSIGIGESKSVQFQSCW</sequence>
<dbReference type="Proteomes" id="UP000079169">
    <property type="component" value="Unplaced"/>
</dbReference>
<dbReference type="GeneID" id="103522715"/>
<name>A0A1S3DQN7_DIACI</name>
<dbReference type="PaxDb" id="121845-A0A1S3DQN7"/>
<keyword evidence="1" id="KW-1185">Reference proteome</keyword>
<reference evidence="2" key="1">
    <citation type="submission" date="2025-08" db="UniProtKB">
        <authorList>
            <consortium name="RefSeq"/>
        </authorList>
    </citation>
    <scope>IDENTIFICATION</scope>
</reference>
<dbReference type="AlphaFoldDB" id="A0A1S3DQN7"/>
<accession>A0A1S3DQN7</accession>
<dbReference type="RefSeq" id="XP_008486031.1">
    <property type="nucleotide sequence ID" value="XM_008487809.3"/>
</dbReference>
<gene>
    <name evidence="2" type="primary">LOC103522715</name>
</gene>